<dbReference type="GO" id="GO:0050906">
    <property type="term" value="P:detection of stimulus involved in sensory perception"/>
    <property type="evidence" value="ECO:0007669"/>
    <property type="project" value="UniProtKB-ARBA"/>
</dbReference>
<feature type="transmembrane region" description="Helical" evidence="9">
    <location>
        <begin position="297"/>
        <end position="317"/>
    </location>
</feature>
<evidence type="ECO:0000256" key="1">
    <source>
        <dbReference type="ARBA" id="ARBA00004651"/>
    </source>
</evidence>
<name>A0AAE1PSQ7_9EUCA</name>
<comment type="caution">
    <text evidence="11">The sequence shown here is derived from an EMBL/GenBank/DDBJ whole genome shotgun (WGS) entry which is preliminary data.</text>
</comment>
<dbReference type="Pfam" id="PF00060">
    <property type="entry name" value="Lig_chan"/>
    <property type="match status" value="1"/>
</dbReference>
<dbReference type="GO" id="GO:0015276">
    <property type="term" value="F:ligand-gated monoatomic ion channel activity"/>
    <property type="evidence" value="ECO:0007669"/>
    <property type="project" value="InterPro"/>
</dbReference>
<keyword evidence="5 9" id="KW-1133">Transmembrane helix</keyword>
<feature type="transmembrane region" description="Helical" evidence="9">
    <location>
        <begin position="266"/>
        <end position="285"/>
    </location>
</feature>
<evidence type="ECO:0000256" key="7">
    <source>
        <dbReference type="ARBA" id="ARBA00023170"/>
    </source>
</evidence>
<evidence type="ECO:0000313" key="11">
    <source>
        <dbReference type="EMBL" id="KAK4313629.1"/>
    </source>
</evidence>
<feature type="transmembrane region" description="Helical" evidence="9">
    <location>
        <begin position="235"/>
        <end position="254"/>
    </location>
</feature>
<accession>A0AAE1PSQ7</accession>
<sequence>MVIGGRPYVKDVLLHRSFRNTINALYLAIHPDTLATTYTGLLSHSRHIYQVGEPHVWREAWLYRRCLYCNNGESGVRYIYHWKHNHFLTNVQLFHGDVEFKDLGGHSLRYIAVHYFPYIAFTPDTDQPLSKVTPIDSLDYRLILAFSEKMNYTYSIYGEPDNSWGEDIDGEFSGLCGYLQREEFDVSTIIVPTALRLKAANFIRSYPTDLMTVISLKPQPLPKHLAFIRPFTGTVWVAILVSVMVWGILLWLLTRTRSHITGDESIQLNTALLYGWGALLAVPPPDPSVSTSGQMMVGWWLLFCLVFFTGFQSTLISHLTVNRARTRPPETMEDLVKADGWKWGIEPWILSGIPLEYFTRHTDPVVIKIYKEIEVLNADEALEKVSKGQYSLLDLTYYITIHVLSYYADANGHTPFYISKNGFTFMSTFGWGVRYGAPFYHRFHKLTLQLEATGITNHWLQELITQRVKENRAKTHTSQKERLNQNSEELNGGVVLGLDHLQGAFYLLFLGSGVALVMLVAELFFSITPQAFGQLREII</sequence>
<proteinExistence type="inferred from homology"/>
<comment type="similarity">
    <text evidence="2">Belongs to the glutamate-gated ion channel (TC 1.A.10.1) family.</text>
</comment>
<organism evidence="11 12">
    <name type="scientific">Petrolisthes manimaculis</name>
    <dbReference type="NCBI Taxonomy" id="1843537"/>
    <lineage>
        <taxon>Eukaryota</taxon>
        <taxon>Metazoa</taxon>
        <taxon>Ecdysozoa</taxon>
        <taxon>Arthropoda</taxon>
        <taxon>Crustacea</taxon>
        <taxon>Multicrustacea</taxon>
        <taxon>Malacostraca</taxon>
        <taxon>Eumalacostraca</taxon>
        <taxon>Eucarida</taxon>
        <taxon>Decapoda</taxon>
        <taxon>Pleocyemata</taxon>
        <taxon>Anomura</taxon>
        <taxon>Galatheoidea</taxon>
        <taxon>Porcellanidae</taxon>
        <taxon>Petrolisthes</taxon>
    </lineage>
</organism>
<keyword evidence="4 9" id="KW-0812">Transmembrane</keyword>
<keyword evidence="3" id="KW-1003">Cell membrane</keyword>
<dbReference type="Gene3D" id="3.40.190.10">
    <property type="entry name" value="Periplasmic binding protein-like II"/>
    <property type="match status" value="1"/>
</dbReference>
<dbReference type="Proteomes" id="UP001292094">
    <property type="component" value="Unassembled WGS sequence"/>
</dbReference>
<evidence type="ECO:0000259" key="10">
    <source>
        <dbReference type="Pfam" id="PF00060"/>
    </source>
</evidence>
<dbReference type="Gene3D" id="1.10.287.70">
    <property type="match status" value="1"/>
</dbReference>
<protein>
    <recommendedName>
        <fullName evidence="10">Ionotropic glutamate receptor C-terminal domain-containing protein</fullName>
    </recommendedName>
</protein>
<evidence type="ECO:0000256" key="9">
    <source>
        <dbReference type="SAM" id="Phobius"/>
    </source>
</evidence>
<evidence type="ECO:0000256" key="8">
    <source>
        <dbReference type="ARBA" id="ARBA00023180"/>
    </source>
</evidence>
<evidence type="ECO:0000256" key="3">
    <source>
        <dbReference type="ARBA" id="ARBA00022475"/>
    </source>
</evidence>
<dbReference type="SUPFAM" id="SSF53850">
    <property type="entry name" value="Periplasmic binding protein-like II"/>
    <property type="match status" value="1"/>
</dbReference>
<feature type="transmembrane region" description="Helical" evidence="9">
    <location>
        <begin position="505"/>
        <end position="527"/>
    </location>
</feature>
<evidence type="ECO:0000256" key="6">
    <source>
        <dbReference type="ARBA" id="ARBA00023136"/>
    </source>
</evidence>
<keyword evidence="12" id="KW-1185">Reference proteome</keyword>
<dbReference type="InterPro" id="IPR001320">
    <property type="entry name" value="Iontro_rcpt_C"/>
</dbReference>
<dbReference type="PANTHER" id="PTHR42643">
    <property type="entry name" value="IONOTROPIC RECEPTOR 20A-RELATED"/>
    <property type="match status" value="1"/>
</dbReference>
<feature type="domain" description="Ionotropic glutamate receptor C-terminal" evidence="10">
    <location>
        <begin position="234"/>
        <end position="511"/>
    </location>
</feature>
<evidence type="ECO:0000256" key="4">
    <source>
        <dbReference type="ARBA" id="ARBA00022692"/>
    </source>
</evidence>
<keyword evidence="8" id="KW-0325">Glycoprotein</keyword>
<keyword evidence="7" id="KW-0675">Receptor</keyword>
<reference evidence="11" key="1">
    <citation type="submission" date="2023-11" db="EMBL/GenBank/DDBJ databases">
        <title>Genome assemblies of two species of porcelain crab, Petrolisthes cinctipes and Petrolisthes manimaculis (Anomura: Porcellanidae).</title>
        <authorList>
            <person name="Angst P."/>
        </authorList>
    </citation>
    <scope>NUCLEOTIDE SEQUENCE</scope>
    <source>
        <strain evidence="11">PB745_02</strain>
        <tissue evidence="11">Gill</tissue>
    </source>
</reference>
<dbReference type="AlphaFoldDB" id="A0AAE1PSQ7"/>
<dbReference type="EMBL" id="JAWZYT010001281">
    <property type="protein sequence ID" value="KAK4313629.1"/>
    <property type="molecule type" value="Genomic_DNA"/>
</dbReference>
<dbReference type="PANTHER" id="PTHR42643:SF24">
    <property type="entry name" value="IONOTROPIC RECEPTOR 60A"/>
    <property type="match status" value="1"/>
</dbReference>
<evidence type="ECO:0000256" key="5">
    <source>
        <dbReference type="ARBA" id="ARBA00022989"/>
    </source>
</evidence>
<evidence type="ECO:0000256" key="2">
    <source>
        <dbReference type="ARBA" id="ARBA00008685"/>
    </source>
</evidence>
<dbReference type="GO" id="GO:0005886">
    <property type="term" value="C:plasma membrane"/>
    <property type="evidence" value="ECO:0007669"/>
    <property type="project" value="UniProtKB-SubCell"/>
</dbReference>
<dbReference type="InterPro" id="IPR052192">
    <property type="entry name" value="Insect_Ionotropic_Sensory_Rcpt"/>
</dbReference>
<evidence type="ECO:0000313" key="12">
    <source>
        <dbReference type="Proteomes" id="UP001292094"/>
    </source>
</evidence>
<comment type="subcellular location">
    <subcellularLocation>
        <location evidence="1">Cell membrane</location>
        <topology evidence="1">Multi-pass membrane protein</topology>
    </subcellularLocation>
</comment>
<gene>
    <name evidence="11" type="ORF">Pmani_015033</name>
</gene>
<keyword evidence="6 9" id="KW-0472">Membrane</keyword>